<dbReference type="Proteomes" id="UP000030645">
    <property type="component" value="Unassembled WGS sequence"/>
</dbReference>
<name>W9S5I2_9ROSA</name>
<gene>
    <name evidence="1" type="ORF">L484_023598</name>
</gene>
<protein>
    <submittedName>
        <fullName evidence="1">Uncharacterized protein</fullName>
    </submittedName>
</protein>
<accession>W9S5I2</accession>
<dbReference type="AlphaFoldDB" id="W9S5I2"/>
<sequence>MRMIMWYTIQNTRYNEALRRRCRTKPDVGKIPRHITLSTHKGLFGTTTIDGSFRSIEMM</sequence>
<reference evidence="2" key="1">
    <citation type="submission" date="2013-01" db="EMBL/GenBank/DDBJ databases">
        <title>Draft Genome Sequence of a Mulberry Tree, Morus notabilis C.K. Schneid.</title>
        <authorList>
            <person name="He N."/>
            <person name="Zhao S."/>
        </authorList>
    </citation>
    <scope>NUCLEOTIDE SEQUENCE</scope>
</reference>
<keyword evidence="2" id="KW-1185">Reference proteome</keyword>
<proteinExistence type="predicted"/>
<evidence type="ECO:0000313" key="2">
    <source>
        <dbReference type="Proteomes" id="UP000030645"/>
    </source>
</evidence>
<evidence type="ECO:0000313" key="1">
    <source>
        <dbReference type="EMBL" id="EXB89946.1"/>
    </source>
</evidence>
<dbReference type="EMBL" id="KE345018">
    <property type="protein sequence ID" value="EXB89946.1"/>
    <property type="molecule type" value="Genomic_DNA"/>
</dbReference>
<organism evidence="1 2">
    <name type="scientific">Morus notabilis</name>
    <dbReference type="NCBI Taxonomy" id="981085"/>
    <lineage>
        <taxon>Eukaryota</taxon>
        <taxon>Viridiplantae</taxon>
        <taxon>Streptophyta</taxon>
        <taxon>Embryophyta</taxon>
        <taxon>Tracheophyta</taxon>
        <taxon>Spermatophyta</taxon>
        <taxon>Magnoliopsida</taxon>
        <taxon>eudicotyledons</taxon>
        <taxon>Gunneridae</taxon>
        <taxon>Pentapetalae</taxon>
        <taxon>rosids</taxon>
        <taxon>fabids</taxon>
        <taxon>Rosales</taxon>
        <taxon>Moraceae</taxon>
        <taxon>Moreae</taxon>
        <taxon>Morus</taxon>
    </lineage>
</organism>